<dbReference type="PANTHER" id="PTHR47371:SF3">
    <property type="entry name" value="PHOSPHOGLYCEROL TRANSFERASE I"/>
    <property type="match status" value="1"/>
</dbReference>
<protein>
    <recommendedName>
        <fullName evidence="6">Sulfatase N-terminal domain-containing protein</fullName>
    </recommendedName>
</protein>
<evidence type="ECO:0000256" key="3">
    <source>
        <dbReference type="ARBA" id="ARBA00022692"/>
    </source>
</evidence>
<name>A0A1Z8AKY6_9FLAO</name>
<evidence type="ECO:0000256" key="5">
    <source>
        <dbReference type="ARBA" id="ARBA00023136"/>
    </source>
</evidence>
<keyword evidence="4" id="KW-1133">Transmembrane helix</keyword>
<evidence type="ECO:0000256" key="1">
    <source>
        <dbReference type="ARBA" id="ARBA00004651"/>
    </source>
</evidence>
<dbReference type="AlphaFoldDB" id="A0A1Z8AKY6"/>
<dbReference type="GO" id="GO:0006629">
    <property type="term" value="P:lipid metabolic process"/>
    <property type="evidence" value="ECO:0007669"/>
    <property type="project" value="InterPro"/>
</dbReference>
<dbReference type="InterPro" id="IPR017946">
    <property type="entry name" value="PLC-like_Pdiesterase_TIM-brl"/>
</dbReference>
<evidence type="ECO:0000313" key="8">
    <source>
        <dbReference type="Proteomes" id="UP000196102"/>
    </source>
</evidence>
<dbReference type="Gene3D" id="3.20.20.190">
    <property type="entry name" value="Phosphatidylinositol (PI) phosphodiesterase"/>
    <property type="match status" value="1"/>
</dbReference>
<evidence type="ECO:0000259" key="6">
    <source>
        <dbReference type="Pfam" id="PF00884"/>
    </source>
</evidence>
<proteinExistence type="predicted"/>
<keyword evidence="5" id="KW-0472">Membrane</keyword>
<dbReference type="Gene3D" id="3.40.720.10">
    <property type="entry name" value="Alkaline Phosphatase, subunit A"/>
    <property type="match status" value="1"/>
</dbReference>
<dbReference type="InterPro" id="IPR017850">
    <property type="entry name" value="Alkaline_phosphatase_core_sf"/>
</dbReference>
<keyword evidence="2" id="KW-1003">Cell membrane</keyword>
<evidence type="ECO:0000256" key="2">
    <source>
        <dbReference type="ARBA" id="ARBA00022475"/>
    </source>
</evidence>
<dbReference type="InterPro" id="IPR050448">
    <property type="entry name" value="OpgB/LTA_synthase_biosynth"/>
</dbReference>
<gene>
    <name evidence="7" type="ORF">A9Q93_12205</name>
</gene>
<feature type="domain" description="Sulfatase N-terminal" evidence="6">
    <location>
        <begin position="67"/>
        <end position="288"/>
    </location>
</feature>
<evidence type="ECO:0000313" key="7">
    <source>
        <dbReference type="EMBL" id="OUS11002.1"/>
    </source>
</evidence>
<evidence type="ECO:0000256" key="4">
    <source>
        <dbReference type="ARBA" id="ARBA00022989"/>
    </source>
</evidence>
<dbReference type="RefSeq" id="WP_303687730.1">
    <property type="nucleotide sequence ID" value="NZ_CAJXYO010000034.1"/>
</dbReference>
<dbReference type="CDD" id="cd16015">
    <property type="entry name" value="LTA_synthase"/>
    <property type="match status" value="1"/>
</dbReference>
<comment type="caution">
    <text evidence="7">The sequence shown here is derived from an EMBL/GenBank/DDBJ whole genome shotgun (WGS) entry which is preliminary data.</text>
</comment>
<keyword evidence="3" id="KW-0812">Transmembrane</keyword>
<dbReference type="SUPFAM" id="SSF53649">
    <property type="entry name" value="Alkaline phosphatase-like"/>
    <property type="match status" value="1"/>
</dbReference>
<dbReference type="PANTHER" id="PTHR47371">
    <property type="entry name" value="LIPOTEICHOIC ACID SYNTHASE"/>
    <property type="match status" value="1"/>
</dbReference>
<dbReference type="GO" id="GO:0008081">
    <property type="term" value="F:phosphoric diester hydrolase activity"/>
    <property type="evidence" value="ECO:0007669"/>
    <property type="project" value="InterPro"/>
</dbReference>
<dbReference type="EMBL" id="MAAX01000186">
    <property type="protein sequence ID" value="OUS11002.1"/>
    <property type="molecule type" value="Genomic_DNA"/>
</dbReference>
<reference evidence="8" key="1">
    <citation type="journal article" date="2017" name="Proc. Natl. Acad. Sci. U.S.A.">
        <title>Simulation of Deepwater Horizon oil plume reveals substrate specialization within a complex community of hydrocarbon-degraders.</title>
        <authorList>
            <person name="Hu P."/>
            <person name="Dubinsky E.A."/>
            <person name="Probst A.J."/>
            <person name="Wang J."/>
            <person name="Sieber C.M.K."/>
            <person name="Tom L.M."/>
            <person name="Gardinali P."/>
            <person name="Banfield J.F."/>
            <person name="Atlas R.M."/>
            <person name="Andersen G.L."/>
        </authorList>
    </citation>
    <scope>NUCLEOTIDE SEQUENCE [LARGE SCALE GENOMIC DNA]</scope>
</reference>
<organism evidence="7 8">
    <name type="scientific">Nonlabens dokdonensis</name>
    <dbReference type="NCBI Taxonomy" id="328515"/>
    <lineage>
        <taxon>Bacteria</taxon>
        <taxon>Pseudomonadati</taxon>
        <taxon>Bacteroidota</taxon>
        <taxon>Flavobacteriia</taxon>
        <taxon>Flavobacteriales</taxon>
        <taxon>Flavobacteriaceae</taxon>
        <taxon>Nonlabens</taxon>
    </lineage>
</organism>
<dbReference type="Proteomes" id="UP000196102">
    <property type="component" value="Unassembled WGS sequence"/>
</dbReference>
<comment type="subcellular location">
    <subcellularLocation>
        <location evidence="1">Cell membrane</location>
        <topology evidence="1">Multi-pass membrane protein</topology>
    </subcellularLocation>
</comment>
<sequence>MSKIIFIPILLLSFLFLSFNDNIFYNIYETYSLRKSNTYTLKKALEQLPIDNANELLSNEVSSKAGKNIIFLSLESFEKGFIKERPDLTPFLNKLKNEYYYYDLKPTIGGDWTSASAYMALTGMPAYFGEDGNNIFQGSQKYKLNTLGHVFESAGYSMTYLIANKDFSGINDMLKTFGFEVKSEIDFNEKYERIPWGLHDKDLFNELEKEILLKRNNNFPFVIYASTVATHFPDGLYDERMEGIIPAQKTDLEFMIAAVDHYIGELFEMLNRENLLDSTTVIIVPDHQFMATHPVIDDLKERGLFVLSTEKLEEVETKELFQVSMPEIVLDLSDIQTSAVFLSHLIGDDKNQFIEKYRSQLRDVNVAALTTINLDQGFTITKDKKQLKINILDQEIIAANLKLGNSSGIYKIDLDDKYRIVKTQEIAQSELKQAVKKPLTLTIDVSMEDKISSFFTDLDGITSYKKGDTQVDFEVYDVESKFNVKNTNTRSIVYLDQNTISLFLKSSSFNSKKLSYVKLGEQQFLLDRGINLITIDDLGTLSIENFDTYLMPESIIELLEHITAAVNLDKNVFLVVHDTAGESFSNYSSQLKKLGLNKLIDLKNRQAYIANLKENKAEEFVNNLILEFNFNVPYKRIDLIKNTDTAIANFTKDVDRFIAHAGGKIDGKVYTNSLEALDYNYKKGFRNFELDIIKTVDNHFVAAHDWDIWKEQTGYTGNTPVTLEVFNSFKILDKYTAIDMAAINLWFKQHKDAILITDKTGDVKDFGNLFIDKDRLLMEVFTTKDAEIATANSIKPILSENIINELKDRLIPYMKKYQIEHLAFSRSSIQKFQVILEQANILGYKSYVYHVNFQGGKDEKYVVDYELGKVYGMYADEWEFKSK</sequence>
<dbReference type="Pfam" id="PF00884">
    <property type="entry name" value="Sulfatase"/>
    <property type="match status" value="1"/>
</dbReference>
<dbReference type="SUPFAM" id="SSF51695">
    <property type="entry name" value="PLC-like phosphodiesterases"/>
    <property type="match status" value="1"/>
</dbReference>
<dbReference type="InterPro" id="IPR000917">
    <property type="entry name" value="Sulfatase_N"/>
</dbReference>
<dbReference type="GO" id="GO:0005886">
    <property type="term" value="C:plasma membrane"/>
    <property type="evidence" value="ECO:0007669"/>
    <property type="project" value="UniProtKB-SubCell"/>
</dbReference>
<accession>A0A1Z8AKY6</accession>